<feature type="domain" description="U-box" evidence="2">
    <location>
        <begin position="2"/>
        <end position="76"/>
    </location>
</feature>
<reference evidence="4" key="1">
    <citation type="submission" date="2021-02" db="EMBL/GenBank/DDBJ databases">
        <authorList>
            <person name="Nowell W R."/>
        </authorList>
    </citation>
    <scope>NUCLEOTIDE SEQUENCE</scope>
</reference>
<keyword evidence="1" id="KW-1133">Transmembrane helix</keyword>
<proteinExistence type="predicted"/>
<dbReference type="AlphaFoldDB" id="A0A815FRR9"/>
<evidence type="ECO:0000313" key="4">
    <source>
        <dbReference type="EMBL" id="CAF1329709.1"/>
    </source>
</evidence>
<dbReference type="PANTHER" id="PTHR46573:SF1">
    <property type="entry name" value="WD REPEAT, SAM AND U-BOX DOMAIN-CONTAINING PROTEIN 1"/>
    <property type="match status" value="1"/>
</dbReference>
<dbReference type="Proteomes" id="UP000663828">
    <property type="component" value="Unassembled WGS sequence"/>
</dbReference>
<dbReference type="Pfam" id="PF04564">
    <property type="entry name" value="U-box"/>
    <property type="match status" value="1"/>
</dbReference>
<dbReference type="Gene3D" id="3.30.40.10">
    <property type="entry name" value="Zinc/RING finger domain, C3HC4 (zinc finger)"/>
    <property type="match status" value="1"/>
</dbReference>
<dbReference type="PANTHER" id="PTHR46573">
    <property type="entry name" value="WD REPEAT, SAM AND U-BOX DOMAIN-CONTAINING PROTEIN 1"/>
    <property type="match status" value="1"/>
</dbReference>
<keyword evidence="5" id="KW-1185">Reference proteome</keyword>
<name>A0A815FRR9_ADIRI</name>
<dbReference type="OrthoDB" id="10064100at2759"/>
<dbReference type="CDD" id="cd16655">
    <property type="entry name" value="RING-Ubox_WDSUB1-like"/>
    <property type="match status" value="1"/>
</dbReference>
<evidence type="ECO:0000313" key="3">
    <source>
        <dbReference type="EMBL" id="CAF1296805.1"/>
    </source>
</evidence>
<protein>
    <recommendedName>
        <fullName evidence="2">U-box domain-containing protein</fullName>
    </recommendedName>
</protein>
<dbReference type="InterPro" id="IPR052085">
    <property type="entry name" value="WD-SAM-U-box"/>
</dbReference>
<accession>A0A815FRR9</accession>
<dbReference type="EMBL" id="CAJNOJ010000243">
    <property type="protein sequence ID" value="CAF1329709.1"/>
    <property type="molecule type" value="Genomic_DNA"/>
</dbReference>
<dbReference type="SUPFAM" id="SSF57850">
    <property type="entry name" value="RING/U-box"/>
    <property type="match status" value="1"/>
</dbReference>
<sequence>MTEETDLVCPITLEIFRNPVKATDGHIYEREAIEKWIVDHGTSPITRETLKINELIPQNELKQICLEKRKLSVSYDPNEEKVTLPRLNYMITNTHRINPSNNQQQLNLNLTNLSNPICFVLILFSFIFPISFLIGITQGLTNSFVQDVDISTMYSDTLSINDSTYTQNGTISSGNYSYKTIEIVILTNGFYGLEIQSQSSTSIDGFLYKNSFNSSDLSLNLVSLVYKDKKYSQTYLGNYFFQTDKYILMITTYFCCQYGSFQILITGPNSILFR</sequence>
<organism evidence="4 6">
    <name type="scientific">Adineta ricciae</name>
    <name type="common">Rotifer</name>
    <dbReference type="NCBI Taxonomy" id="249248"/>
    <lineage>
        <taxon>Eukaryota</taxon>
        <taxon>Metazoa</taxon>
        <taxon>Spiralia</taxon>
        <taxon>Gnathifera</taxon>
        <taxon>Rotifera</taxon>
        <taxon>Eurotatoria</taxon>
        <taxon>Bdelloidea</taxon>
        <taxon>Adinetida</taxon>
        <taxon>Adinetidae</taxon>
        <taxon>Adineta</taxon>
    </lineage>
</organism>
<dbReference type="Proteomes" id="UP000663852">
    <property type="component" value="Unassembled WGS sequence"/>
</dbReference>
<evidence type="ECO:0000259" key="2">
    <source>
        <dbReference type="PROSITE" id="PS51698"/>
    </source>
</evidence>
<dbReference type="PROSITE" id="PS51698">
    <property type="entry name" value="U_BOX"/>
    <property type="match status" value="1"/>
</dbReference>
<dbReference type="EMBL" id="CAJNOR010002456">
    <property type="protein sequence ID" value="CAF1296805.1"/>
    <property type="molecule type" value="Genomic_DNA"/>
</dbReference>
<gene>
    <name evidence="4" type="ORF">EDS130_LOCUS32120</name>
    <name evidence="3" type="ORF">XAT740_LOCUS28645</name>
</gene>
<keyword evidence="1" id="KW-0472">Membrane</keyword>
<dbReference type="GO" id="GO:0016567">
    <property type="term" value="P:protein ubiquitination"/>
    <property type="evidence" value="ECO:0007669"/>
    <property type="project" value="InterPro"/>
</dbReference>
<evidence type="ECO:0000313" key="6">
    <source>
        <dbReference type="Proteomes" id="UP000663852"/>
    </source>
</evidence>
<evidence type="ECO:0000256" key="1">
    <source>
        <dbReference type="SAM" id="Phobius"/>
    </source>
</evidence>
<comment type="caution">
    <text evidence="4">The sequence shown here is derived from an EMBL/GenBank/DDBJ whole genome shotgun (WGS) entry which is preliminary data.</text>
</comment>
<keyword evidence="1" id="KW-0812">Transmembrane</keyword>
<evidence type="ECO:0000313" key="5">
    <source>
        <dbReference type="Proteomes" id="UP000663828"/>
    </source>
</evidence>
<dbReference type="SMART" id="SM00504">
    <property type="entry name" value="Ubox"/>
    <property type="match status" value="1"/>
</dbReference>
<feature type="transmembrane region" description="Helical" evidence="1">
    <location>
        <begin position="117"/>
        <end position="136"/>
    </location>
</feature>
<dbReference type="InterPro" id="IPR003613">
    <property type="entry name" value="Ubox_domain"/>
</dbReference>
<dbReference type="InterPro" id="IPR013083">
    <property type="entry name" value="Znf_RING/FYVE/PHD"/>
</dbReference>
<dbReference type="GO" id="GO:0004842">
    <property type="term" value="F:ubiquitin-protein transferase activity"/>
    <property type="evidence" value="ECO:0007669"/>
    <property type="project" value="InterPro"/>
</dbReference>